<dbReference type="InterPro" id="IPR037121">
    <property type="entry name" value="Ribosomal_bL25_C"/>
</dbReference>
<gene>
    <name evidence="5" type="primary">rplY</name>
    <name evidence="5" type="synonym">ctc</name>
    <name evidence="8" type="ORF">GZH52_10770</name>
</gene>
<keyword evidence="9" id="KW-1185">Reference proteome</keyword>
<dbReference type="SUPFAM" id="SSF50715">
    <property type="entry name" value="Ribosomal protein L25-like"/>
    <property type="match status" value="1"/>
</dbReference>
<dbReference type="InterPro" id="IPR011035">
    <property type="entry name" value="Ribosomal_bL25/Gln-tRNA_synth"/>
</dbReference>
<dbReference type="Pfam" id="PF14693">
    <property type="entry name" value="Ribosomal_TL5_C"/>
    <property type="match status" value="1"/>
</dbReference>
<keyword evidence="4 5" id="KW-0687">Ribonucleoprotein</keyword>
<dbReference type="Proteomes" id="UP000482578">
    <property type="component" value="Unassembled WGS sequence"/>
</dbReference>
<dbReference type="InterPro" id="IPR020055">
    <property type="entry name" value="Ribosomal_bL25_short"/>
</dbReference>
<feature type="domain" description="Large ribosomal subunit protein bL25 beta" evidence="7">
    <location>
        <begin position="100"/>
        <end position="185"/>
    </location>
</feature>
<dbReference type="AlphaFoldDB" id="A0A6B2KSZ8"/>
<proteinExistence type="inferred from homology"/>
<dbReference type="EMBL" id="JAAGAA010000009">
    <property type="protein sequence ID" value="NDV13268.1"/>
    <property type="molecule type" value="Genomic_DNA"/>
</dbReference>
<dbReference type="NCBIfam" id="NF004130">
    <property type="entry name" value="PRK05618.1-5"/>
    <property type="match status" value="1"/>
</dbReference>
<dbReference type="FunFam" id="2.40.240.10:FF:000002">
    <property type="entry name" value="50S ribosomal protein L25"/>
    <property type="match status" value="1"/>
</dbReference>
<accession>A0A6B2KSZ8</accession>
<dbReference type="GO" id="GO:0006412">
    <property type="term" value="P:translation"/>
    <property type="evidence" value="ECO:0007669"/>
    <property type="project" value="UniProtKB-UniRule"/>
</dbReference>
<dbReference type="InterPro" id="IPR001021">
    <property type="entry name" value="Ribosomal_bL25_long"/>
</dbReference>
<sequence length="191" mass="20591">MAYELIAAKREEMGTGASRRLRHAGKVPAVVYGDNKDAVSLTLDHNTLFYALKEEAFHASVLDLVIDGAKEAVLLRDFQMHPYKAQVMHIDFQRVNPNEKVHVKVPLHFVGADVCPAVKQQSGSVTHVTTEVEVRSLPAALPSFVEVDLSAMSAGTILHLSDLKLPEGVELVALARGENATVATATGIAAE</sequence>
<dbReference type="NCBIfam" id="TIGR00731">
    <property type="entry name" value="bL25_bact_ctc"/>
    <property type="match status" value="1"/>
</dbReference>
<dbReference type="Pfam" id="PF01386">
    <property type="entry name" value="Ribosomal_L25p"/>
    <property type="match status" value="1"/>
</dbReference>
<protein>
    <recommendedName>
        <fullName evidence="5">Large ribosomal subunit protein bL25</fullName>
    </recommendedName>
    <alternativeName>
        <fullName evidence="5">General stress protein CTC</fullName>
    </alternativeName>
</protein>
<name>A0A6B2KSZ8_9NEIS</name>
<evidence type="ECO:0000313" key="9">
    <source>
        <dbReference type="Proteomes" id="UP000482578"/>
    </source>
</evidence>
<dbReference type="InterPro" id="IPR029751">
    <property type="entry name" value="Ribosomal_L25_dom"/>
</dbReference>
<keyword evidence="1 5" id="KW-0699">rRNA-binding</keyword>
<dbReference type="Gene3D" id="2.170.120.20">
    <property type="entry name" value="Ribosomal protein L25, beta domain"/>
    <property type="match status" value="1"/>
</dbReference>
<feature type="domain" description="Large ribosomal subunit protein bL25 L25" evidence="6">
    <location>
        <begin position="6"/>
        <end position="92"/>
    </location>
</feature>
<dbReference type="InterPro" id="IPR020056">
    <property type="entry name" value="Rbsml_bL25/Gln-tRNA_synth_N"/>
</dbReference>
<keyword evidence="2 5" id="KW-0694">RNA-binding</keyword>
<evidence type="ECO:0000256" key="1">
    <source>
        <dbReference type="ARBA" id="ARBA00022730"/>
    </source>
</evidence>
<dbReference type="GO" id="GO:0008097">
    <property type="term" value="F:5S rRNA binding"/>
    <property type="evidence" value="ECO:0007669"/>
    <property type="project" value="InterPro"/>
</dbReference>
<organism evidence="8 9">
    <name type="scientific">Crenobacter caeni</name>
    <dbReference type="NCBI Taxonomy" id="2705474"/>
    <lineage>
        <taxon>Bacteria</taxon>
        <taxon>Pseudomonadati</taxon>
        <taxon>Pseudomonadota</taxon>
        <taxon>Betaproteobacteria</taxon>
        <taxon>Neisseriales</taxon>
        <taxon>Neisseriaceae</taxon>
        <taxon>Crenobacter</taxon>
    </lineage>
</organism>
<dbReference type="RefSeq" id="WP_163316467.1">
    <property type="nucleotide sequence ID" value="NZ_JAAGAA010000009.1"/>
</dbReference>
<comment type="subunit">
    <text evidence="5">Part of the 50S ribosomal subunit; part of the 5S rRNA/L5/L18/L25 subcomplex. Contacts the 5S rRNA. Binds to the 5S rRNA independently of L5 and L18.</text>
</comment>
<evidence type="ECO:0000259" key="6">
    <source>
        <dbReference type="Pfam" id="PF01386"/>
    </source>
</evidence>
<dbReference type="InterPro" id="IPR020930">
    <property type="entry name" value="Ribosomal_uL5_bac-type"/>
</dbReference>
<keyword evidence="3 5" id="KW-0689">Ribosomal protein</keyword>
<dbReference type="Gene3D" id="2.40.240.10">
    <property type="entry name" value="Ribosomal Protein L25, Chain P"/>
    <property type="match status" value="1"/>
</dbReference>
<evidence type="ECO:0000259" key="7">
    <source>
        <dbReference type="Pfam" id="PF14693"/>
    </source>
</evidence>
<comment type="similarity">
    <text evidence="5">Belongs to the bacterial ribosomal protein bL25 family. CTC subfamily.</text>
</comment>
<dbReference type="InterPro" id="IPR020057">
    <property type="entry name" value="Ribosomal_bL25_b-dom"/>
</dbReference>
<dbReference type="PANTHER" id="PTHR33284">
    <property type="entry name" value="RIBOSOMAL PROTEIN L25/GLN-TRNA SYNTHETASE, ANTI-CODON-BINDING DOMAIN-CONTAINING PROTEIN"/>
    <property type="match status" value="1"/>
</dbReference>
<evidence type="ECO:0000256" key="2">
    <source>
        <dbReference type="ARBA" id="ARBA00022884"/>
    </source>
</evidence>
<evidence type="ECO:0000256" key="4">
    <source>
        <dbReference type="ARBA" id="ARBA00023274"/>
    </source>
</evidence>
<dbReference type="CDD" id="cd00495">
    <property type="entry name" value="Ribosomal_L25_TL5_CTC"/>
    <property type="match status" value="1"/>
</dbReference>
<dbReference type="HAMAP" id="MF_01336">
    <property type="entry name" value="Ribosomal_bL25"/>
    <property type="match status" value="1"/>
</dbReference>
<dbReference type="NCBIfam" id="NF004612">
    <property type="entry name" value="PRK05943.1"/>
    <property type="match status" value="1"/>
</dbReference>
<evidence type="ECO:0000313" key="8">
    <source>
        <dbReference type="EMBL" id="NDV13268.1"/>
    </source>
</evidence>
<dbReference type="PANTHER" id="PTHR33284:SF1">
    <property type="entry name" value="RIBOSOMAL PROTEIN L25_GLN-TRNA SYNTHETASE, ANTI-CODON-BINDING DOMAIN-CONTAINING PROTEIN"/>
    <property type="match status" value="1"/>
</dbReference>
<comment type="function">
    <text evidence="5">This is one of the proteins that binds to the 5S RNA in the ribosome where it forms part of the central protuberance.</text>
</comment>
<dbReference type="NCBIfam" id="NF004128">
    <property type="entry name" value="PRK05618.1-2"/>
    <property type="match status" value="1"/>
</dbReference>
<reference evidence="8 9" key="1">
    <citation type="submission" date="2020-02" db="EMBL/GenBank/DDBJ databases">
        <authorList>
            <person name="Yang Z."/>
        </authorList>
    </citation>
    <scope>NUCLEOTIDE SEQUENCE [LARGE SCALE GENOMIC DNA]</scope>
    <source>
        <strain evidence="8 9">HX-7-9</strain>
    </source>
</reference>
<evidence type="ECO:0000256" key="5">
    <source>
        <dbReference type="HAMAP-Rule" id="MF_01334"/>
    </source>
</evidence>
<dbReference type="GO" id="GO:0003735">
    <property type="term" value="F:structural constituent of ribosome"/>
    <property type="evidence" value="ECO:0007669"/>
    <property type="project" value="InterPro"/>
</dbReference>
<evidence type="ECO:0000256" key="3">
    <source>
        <dbReference type="ARBA" id="ARBA00022980"/>
    </source>
</evidence>
<comment type="caution">
    <text evidence="8">The sequence shown here is derived from an EMBL/GenBank/DDBJ whole genome shotgun (WGS) entry which is preliminary data.</text>
</comment>
<dbReference type="HAMAP" id="MF_01334">
    <property type="entry name" value="Ribosomal_bL25_CTC"/>
    <property type="match status" value="1"/>
</dbReference>
<dbReference type="GO" id="GO:0022625">
    <property type="term" value="C:cytosolic large ribosomal subunit"/>
    <property type="evidence" value="ECO:0007669"/>
    <property type="project" value="TreeGrafter"/>
</dbReference>